<dbReference type="AlphaFoldDB" id="W6PZ82"/>
<organism evidence="1 2">
    <name type="scientific">Penicillium roqueforti (strain FM164)</name>
    <dbReference type="NCBI Taxonomy" id="1365484"/>
    <lineage>
        <taxon>Eukaryota</taxon>
        <taxon>Fungi</taxon>
        <taxon>Dikarya</taxon>
        <taxon>Ascomycota</taxon>
        <taxon>Pezizomycotina</taxon>
        <taxon>Eurotiomycetes</taxon>
        <taxon>Eurotiomycetidae</taxon>
        <taxon>Eurotiales</taxon>
        <taxon>Aspergillaceae</taxon>
        <taxon>Penicillium</taxon>
    </lineage>
</organism>
<evidence type="ECO:0000313" key="1">
    <source>
        <dbReference type="EMBL" id="CDM29578.1"/>
    </source>
</evidence>
<dbReference type="Proteomes" id="UP000030686">
    <property type="component" value="Unassembled WGS sequence"/>
</dbReference>
<dbReference type="EMBL" id="HG792015">
    <property type="protein sequence ID" value="CDM29578.1"/>
    <property type="molecule type" value="Genomic_DNA"/>
</dbReference>
<sequence length="85" mass="9381">MPSVQFAQQRTSSMMHCDTRSISGHLYGMRYAHVQLETDQPGLIEPSLPSKACRRLKILGNTSHKQSGGEHVTGCTCNGLLQHTE</sequence>
<name>W6PZ82_PENRF</name>
<proteinExistence type="predicted"/>
<reference evidence="1" key="1">
    <citation type="journal article" date="2014" name="Nat. Commun.">
        <title>Multiple recent horizontal transfers of a large genomic region in cheese making fungi.</title>
        <authorList>
            <person name="Cheeseman K."/>
            <person name="Ropars J."/>
            <person name="Renault P."/>
            <person name="Dupont J."/>
            <person name="Gouzy J."/>
            <person name="Branca A."/>
            <person name="Abraham A.L."/>
            <person name="Ceppi M."/>
            <person name="Conseiller E."/>
            <person name="Debuchy R."/>
            <person name="Malagnac F."/>
            <person name="Goarin A."/>
            <person name="Silar P."/>
            <person name="Lacoste S."/>
            <person name="Sallet E."/>
            <person name="Bensimon A."/>
            <person name="Giraud T."/>
            <person name="Brygoo Y."/>
        </authorList>
    </citation>
    <scope>NUCLEOTIDE SEQUENCE [LARGE SCALE GENOMIC DNA]</scope>
    <source>
        <strain evidence="1">FM164</strain>
    </source>
</reference>
<keyword evidence="2" id="KW-1185">Reference proteome</keyword>
<gene>
    <name evidence="1" type="ORF">PROQFM164_S01g003390</name>
</gene>
<accession>W6PZ82</accession>
<evidence type="ECO:0000313" key="2">
    <source>
        <dbReference type="Proteomes" id="UP000030686"/>
    </source>
</evidence>
<protein>
    <submittedName>
        <fullName evidence="1">Genomic scaffold, ProqFM164S01</fullName>
    </submittedName>
</protein>